<accession>A0A7X8SR94</accession>
<dbReference type="AlphaFoldDB" id="A0A7X8SR94"/>
<comment type="caution">
    <text evidence="1">The sequence shown here is derived from an EMBL/GenBank/DDBJ whole genome shotgun (WGS) entry which is preliminary data.</text>
</comment>
<protein>
    <submittedName>
        <fullName evidence="1">Uncharacterized protein</fullName>
    </submittedName>
</protein>
<proteinExistence type="predicted"/>
<sequence>MWSKAELNNEIMSDYKISVTPETFPNGMIKLTFTSNGGKFGTDELLDVIKMTPEQLLNILQANEATTSENKALDIDIVSNYDSYNYQYHKDLEECVGKLLDSIDKGKISQRAVMGLRILTNRK</sequence>
<evidence type="ECO:0000313" key="2">
    <source>
        <dbReference type="Proteomes" id="UP000585050"/>
    </source>
</evidence>
<reference evidence="1 2" key="1">
    <citation type="submission" date="2020-04" db="EMBL/GenBank/DDBJ databases">
        <title>Flammeovirga sp. SR4, a novel species isolated from seawater.</title>
        <authorList>
            <person name="Wang X."/>
        </authorList>
    </citation>
    <scope>NUCLEOTIDE SEQUENCE [LARGE SCALE GENOMIC DNA]</scope>
    <source>
        <strain evidence="1 2">SR4</strain>
    </source>
</reference>
<organism evidence="1 2">
    <name type="scientific">Flammeovirga agarivorans</name>
    <dbReference type="NCBI Taxonomy" id="2726742"/>
    <lineage>
        <taxon>Bacteria</taxon>
        <taxon>Pseudomonadati</taxon>
        <taxon>Bacteroidota</taxon>
        <taxon>Cytophagia</taxon>
        <taxon>Cytophagales</taxon>
        <taxon>Flammeovirgaceae</taxon>
        <taxon>Flammeovirga</taxon>
    </lineage>
</organism>
<name>A0A7X8SR94_9BACT</name>
<dbReference type="EMBL" id="JABAIL010000016">
    <property type="protein sequence ID" value="NLR94949.1"/>
    <property type="molecule type" value="Genomic_DNA"/>
</dbReference>
<dbReference type="Proteomes" id="UP000585050">
    <property type="component" value="Unassembled WGS sequence"/>
</dbReference>
<keyword evidence="2" id="KW-1185">Reference proteome</keyword>
<gene>
    <name evidence="1" type="ORF">HGP29_27330</name>
</gene>
<evidence type="ECO:0000313" key="1">
    <source>
        <dbReference type="EMBL" id="NLR94949.1"/>
    </source>
</evidence>